<dbReference type="Gene3D" id="3.40.50.150">
    <property type="entry name" value="Vaccinia Virus protein VP39"/>
    <property type="match status" value="1"/>
</dbReference>
<dbReference type="GO" id="GO:0008170">
    <property type="term" value="F:N-methyltransferase activity"/>
    <property type="evidence" value="ECO:0007669"/>
    <property type="project" value="InterPro"/>
</dbReference>
<dbReference type="Pfam" id="PF01555">
    <property type="entry name" value="N6_N4_Mtase"/>
    <property type="match status" value="1"/>
</dbReference>
<evidence type="ECO:0000256" key="3">
    <source>
        <dbReference type="ARBA" id="ARBA00022691"/>
    </source>
</evidence>
<evidence type="ECO:0000256" key="1">
    <source>
        <dbReference type="ARBA" id="ARBA00022603"/>
    </source>
</evidence>
<evidence type="ECO:0000256" key="2">
    <source>
        <dbReference type="ARBA" id="ARBA00022679"/>
    </source>
</evidence>
<keyword evidence="7" id="KW-1185">Reference proteome</keyword>
<sequence>MREIDTRKRIKYETYNDHFENAKRYNVPRAQLIIADIPYNIGENAYASNPAWYADGDNKNGESDKAKKQFFDTDNDFKINNFFDFASRLLKPESKAKTGKTGQTAPCMIVFCSFEQQWMVIENGRKHGFKNYINLVFRKKQSSQAMKTNMRVVGNCEYAIILYRDKLPKFNNPKENGKGKMVMNGMDVTIGNPNDYYLDFWKYGGWCVEWQSDDKSIPKIHPTQKPVSLIKNLIELFTDVGDVVIDPCCGSGSTIRAAYELGRSAYGFEIKKDFYIKQAQLFEGMKIQVSLEDSEKIKADDADMQIELF</sequence>
<dbReference type="GO" id="GO:0009307">
    <property type="term" value="P:DNA restriction-modification system"/>
    <property type="evidence" value="ECO:0007669"/>
    <property type="project" value="UniProtKB-KW"/>
</dbReference>
<evidence type="ECO:0000313" key="7">
    <source>
        <dbReference type="Proteomes" id="UP000501558"/>
    </source>
</evidence>
<dbReference type="SUPFAM" id="SSF53335">
    <property type="entry name" value="S-adenosyl-L-methionine-dependent methyltransferases"/>
    <property type="match status" value="1"/>
</dbReference>
<protein>
    <submittedName>
        <fullName evidence="6">Site-specific DNA-methyltransferase</fullName>
    </submittedName>
</protein>
<dbReference type="EMBL" id="CP047628">
    <property type="protein sequence ID" value="QIW59557.1"/>
    <property type="molecule type" value="Genomic_DNA"/>
</dbReference>
<keyword evidence="2" id="KW-0808">Transferase</keyword>
<proteinExistence type="predicted"/>
<dbReference type="InterPro" id="IPR029063">
    <property type="entry name" value="SAM-dependent_MTases_sf"/>
</dbReference>
<dbReference type="AlphaFoldDB" id="A0AAE7CUK8"/>
<dbReference type="PRINTS" id="PR00506">
    <property type="entry name" value="D21N6MTFRASE"/>
</dbReference>
<keyword evidence="4" id="KW-0680">Restriction system</keyword>
<name>A0AAE7CUK8_9LACT</name>
<feature type="domain" description="DNA methylase N-4/N-6" evidence="5">
    <location>
        <begin position="31"/>
        <end position="275"/>
    </location>
</feature>
<reference evidence="6 7" key="1">
    <citation type="submission" date="2019-12" db="EMBL/GenBank/DDBJ databases">
        <title>Whole genome sequences of Lactococcus raffinolactis strains isolated from sewage.</title>
        <authorList>
            <person name="Ybazeta G."/>
            <person name="Ross M."/>
            <person name="Brabant-Kirwan D."/>
            <person name="Saleh M."/>
            <person name="Dillon J.A."/>
            <person name="Splinter K."/>
            <person name="Nokhbeh R."/>
        </authorList>
    </citation>
    <scope>NUCLEOTIDE SEQUENCE [LARGE SCALE GENOMIC DNA]</scope>
    <source>
        <strain evidence="6 7">Lr_19_14</strain>
    </source>
</reference>
<accession>A0AAE7CUK8</accession>
<keyword evidence="3" id="KW-0949">S-adenosyl-L-methionine</keyword>
<keyword evidence="1" id="KW-0489">Methyltransferase</keyword>
<evidence type="ECO:0000259" key="5">
    <source>
        <dbReference type="Pfam" id="PF01555"/>
    </source>
</evidence>
<dbReference type="InterPro" id="IPR002295">
    <property type="entry name" value="N4/N6-MTase_EcoPI_Mod-like"/>
</dbReference>
<dbReference type="REBASE" id="394972">
    <property type="entry name" value="M.Lra1914ORF5080P"/>
</dbReference>
<dbReference type="Proteomes" id="UP000501558">
    <property type="component" value="Chromosome"/>
</dbReference>
<dbReference type="InterPro" id="IPR002941">
    <property type="entry name" value="DNA_methylase_N4/N6"/>
</dbReference>
<organism evidence="6 7">
    <name type="scientific">Pseudolactococcus raffinolactis</name>
    <dbReference type="NCBI Taxonomy" id="1366"/>
    <lineage>
        <taxon>Bacteria</taxon>
        <taxon>Bacillati</taxon>
        <taxon>Bacillota</taxon>
        <taxon>Bacilli</taxon>
        <taxon>Lactobacillales</taxon>
        <taxon>Streptococcaceae</taxon>
        <taxon>Pseudolactococcus</taxon>
    </lineage>
</organism>
<dbReference type="GO" id="GO:0032259">
    <property type="term" value="P:methylation"/>
    <property type="evidence" value="ECO:0007669"/>
    <property type="project" value="UniProtKB-KW"/>
</dbReference>
<evidence type="ECO:0000256" key="4">
    <source>
        <dbReference type="ARBA" id="ARBA00022747"/>
    </source>
</evidence>
<dbReference type="GO" id="GO:0003677">
    <property type="term" value="F:DNA binding"/>
    <property type="evidence" value="ECO:0007669"/>
    <property type="project" value="InterPro"/>
</dbReference>
<evidence type="ECO:0000313" key="6">
    <source>
        <dbReference type="EMBL" id="QIW59557.1"/>
    </source>
</evidence>
<gene>
    <name evidence="6" type="ORF">GU334_05080</name>
</gene>